<evidence type="ECO:0000256" key="2">
    <source>
        <dbReference type="ARBA" id="ARBA00023004"/>
    </source>
</evidence>
<dbReference type="Pfam" id="PF14226">
    <property type="entry name" value="DIOX_N"/>
    <property type="match status" value="1"/>
</dbReference>
<dbReference type="Gene3D" id="2.60.120.330">
    <property type="entry name" value="B-lactam Antibiotic, Isopenicillin N Synthase, Chain"/>
    <property type="match status" value="1"/>
</dbReference>
<dbReference type="InterPro" id="IPR044861">
    <property type="entry name" value="IPNS-like_FE2OG_OXY"/>
</dbReference>
<name>A0AA38GD24_TAXCH</name>
<reference evidence="5 6" key="1">
    <citation type="journal article" date="2021" name="Nat. Plants">
        <title>The Taxus genome provides insights into paclitaxel biosynthesis.</title>
        <authorList>
            <person name="Xiong X."/>
            <person name="Gou J."/>
            <person name="Liao Q."/>
            <person name="Li Y."/>
            <person name="Zhou Q."/>
            <person name="Bi G."/>
            <person name="Li C."/>
            <person name="Du R."/>
            <person name="Wang X."/>
            <person name="Sun T."/>
            <person name="Guo L."/>
            <person name="Liang H."/>
            <person name="Lu P."/>
            <person name="Wu Y."/>
            <person name="Zhang Z."/>
            <person name="Ro D.K."/>
            <person name="Shang Y."/>
            <person name="Huang S."/>
            <person name="Yan J."/>
        </authorList>
    </citation>
    <scope>NUCLEOTIDE SEQUENCE [LARGE SCALE GENOMIC DNA]</scope>
    <source>
        <strain evidence="5">Ta-2019</strain>
    </source>
</reference>
<dbReference type="InterPro" id="IPR005123">
    <property type="entry name" value="Oxoglu/Fe-dep_dioxygenase_dom"/>
</dbReference>
<evidence type="ECO:0000256" key="3">
    <source>
        <dbReference type="RuleBase" id="RU003682"/>
    </source>
</evidence>
<evidence type="ECO:0000259" key="4">
    <source>
        <dbReference type="PROSITE" id="PS51471"/>
    </source>
</evidence>
<comment type="caution">
    <text evidence="5">The sequence shown here is derived from an EMBL/GenBank/DDBJ whole genome shotgun (WGS) entry which is preliminary data.</text>
</comment>
<feature type="domain" description="Fe2OG dioxygenase" evidence="4">
    <location>
        <begin position="167"/>
        <end position="269"/>
    </location>
</feature>
<keyword evidence="2 3" id="KW-0408">Iron</keyword>
<dbReference type="SUPFAM" id="SSF51197">
    <property type="entry name" value="Clavaminate synthase-like"/>
    <property type="match status" value="1"/>
</dbReference>
<sequence length="349" mass="39186">MSSATITGGDKCVKSVPVIDFCLLNDRDDHNSTEKAYIKLRKACEEWGCFHVVNHGIKEDIIHDMDSAVRDVLFSKESVQKNILPKKELSYITSMPAMPYYKGLGILGADDPGEVQKFSDLLWPEGNPQMCKVIQSYTSGVTELTKNIIKAIMRSLGVSSYNYRTSGFRGILRINYYDIPANEIGGMITHVDYNCITVMYEDDMGGLQVKNKEGMWVDVKPVPNSFIVILGDCFKAWSNGRTRNVTHRVIREGSDSGKCRMALPYFYGFPLEGVVDAIPELVDDGHPRLYKPFTAGEYREFAMEWKKINIQKKEGFRAETGGEENLDMFAGILVSSINSTSAQFVYPKG</sequence>
<dbReference type="Pfam" id="PF03171">
    <property type="entry name" value="2OG-FeII_Oxy"/>
    <property type="match status" value="1"/>
</dbReference>
<dbReference type="InterPro" id="IPR050231">
    <property type="entry name" value="Iron_ascorbate_oxido_reductase"/>
</dbReference>
<dbReference type="PROSITE" id="PS51471">
    <property type="entry name" value="FE2OG_OXY"/>
    <property type="match status" value="1"/>
</dbReference>
<accession>A0AA38GD24</accession>
<dbReference type="GO" id="GO:0016491">
    <property type="term" value="F:oxidoreductase activity"/>
    <property type="evidence" value="ECO:0007669"/>
    <property type="project" value="UniProtKB-KW"/>
</dbReference>
<dbReference type="EMBL" id="JAHRHJ020000003">
    <property type="protein sequence ID" value="KAH9321342.1"/>
    <property type="molecule type" value="Genomic_DNA"/>
</dbReference>
<dbReference type="PANTHER" id="PTHR47990">
    <property type="entry name" value="2-OXOGLUTARATE (2OG) AND FE(II)-DEPENDENT OXYGENASE SUPERFAMILY PROTEIN-RELATED"/>
    <property type="match status" value="1"/>
</dbReference>
<keyword evidence="3" id="KW-0560">Oxidoreductase</keyword>
<dbReference type="Proteomes" id="UP000824469">
    <property type="component" value="Unassembled WGS sequence"/>
</dbReference>
<evidence type="ECO:0000313" key="5">
    <source>
        <dbReference type="EMBL" id="KAH9321342.1"/>
    </source>
</evidence>
<gene>
    <name evidence="5" type="ORF">KI387_015981</name>
</gene>
<evidence type="ECO:0000256" key="1">
    <source>
        <dbReference type="ARBA" id="ARBA00022723"/>
    </source>
</evidence>
<protein>
    <recommendedName>
        <fullName evidence="4">Fe2OG dioxygenase domain-containing protein</fullName>
    </recommendedName>
</protein>
<keyword evidence="1 3" id="KW-0479">Metal-binding</keyword>
<dbReference type="OMA" id="YRTSGFR"/>
<proteinExistence type="inferred from homology"/>
<keyword evidence="6" id="KW-1185">Reference proteome</keyword>
<evidence type="ECO:0000313" key="6">
    <source>
        <dbReference type="Proteomes" id="UP000824469"/>
    </source>
</evidence>
<dbReference type="InterPro" id="IPR027443">
    <property type="entry name" value="IPNS-like_sf"/>
</dbReference>
<organism evidence="5 6">
    <name type="scientific">Taxus chinensis</name>
    <name type="common">Chinese yew</name>
    <name type="synonym">Taxus wallichiana var. chinensis</name>
    <dbReference type="NCBI Taxonomy" id="29808"/>
    <lineage>
        <taxon>Eukaryota</taxon>
        <taxon>Viridiplantae</taxon>
        <taxon>Streptophyta</taxon>
        <taxon>Embryophyta</taxon>
        <taxon>Tracheophyta</taxon>
        <taxon>Spermatophyta</taxon>
        <taxon>Pinopsida</taxon>
        <taxon>Pinidae</taxon>
        <taxon>Conifers II</taxon>
        <taxon>Cupressales</taxon>
        <taxon>Taxaceae</taxon>
        <taxon>Taxus</taxon>
    </lineage>
</organism>
<dbReference type="InterPro" id="IPR026992">
    <property type="entry name" value="DIOX_N"/>
</dbReference>
<dbReference type="AlphaFoldDB" id="A0AA38GD24"/>
<comment type="similarity">
    <text evidence="3">Belongs to the iron/ascorbate-dependent oxidoreductase family.</text>
</comment>
<dbReference type="GO" id="GO:0046872">
    <property type="term" value="F:metal ion binding"/>
    <property type="evidence" value="ECO:0007669"/>
    <property type="project" value="UniProtKB-KW"/>
</dbReference>